<evidence type="ECO:0000256" key="1">
    <source>
        <dbReference type="SAM" id="MobiDB-lite"/>
    </source>
</evidence>
<evidence type="ECO:0000313" key="2">
    <source>
        <dbReference type="EMBL" id="CAJ0608742.1"/>
    </source>
</evidence>
<name>A0AA36HEK3_CYLNA</name>
<evidence type="ECO:0000313" key="3">
    <source>
        <dbReference type="Proteomes" id="UP001176961"/>
    </source>
</evidence>
<reference evidence="2" key="1">
    <citation type="submission" date="2023-07" db="EMBL/GenBank/DDBJ databases">
        <authorList>
            <consortium name="CYATHOMIX"/>
        </authorList>
    </citation>
    <scope>NUCLEOTIDE SEQUENCE</scope>
    <source>
        <strain evidence="2">N/A</strain>
    </source>
</reference>
<accession>A0AA36HEK3</accession>
<proteinExistence type="predicted"/>
<organism evidence="2 3">
    <name type="scientific">Cylicocyclus nassatus</name>
    <name type="common">Nematode worm</name>
    <dbReference type="NCBI Taxonomy" id="53992"/>
    <lineage>
        <taxon>Eukaryota</taxon>
        <taxon>Metazoa</taxon>
        <taxon>Ecdysozoa</taxon>
        <taxon>Nematoda</taxon>
        <taxon>Chromadorea</taxon>
        <taxon>Rhabditida</taxon>
        <taxon>Rhabditina</taxon>
        <taxon>Rhabditomorpha</taxon>
        <taxon>Strongyloidea</taxon>
        <taxon>Strongylidae</taxon>
        <taxon>Cylicocyclus</taxon>
    </lineage>
</organism>
<sequence length="79" mass="8345">MGGHGSRVIRIYSDGINNQGTTAASGPTDQRGRPLCSFLPHGSSVPSDGPLLSGNNMRLLSFDKCSARMCVKIFFVGCV</sequence>
<dbReference type="Proteomes" id="UP001176961">
    <property type="component" value="Unassembled WGS sequence"/>
</dbReference>
<comment type="caution">
    <text evidence="2">The sequence shown here is derived from an EMBL/GenBank/DDBJ whole genome shotgun (WGS) entry which is preliminary data.</text>
</comment>
<protein>
    <submittedName>
        <fullName evidence="2">Uncharacterized protein</fullName>
    </submittedName>
</protein>
<feature type="region of interest" description="Disordered" evidence="1">
    <location>
        <begin position="13"/>
        <end position="33"/>
    </location>
</feature>
<dbReference type="EMBL" id="CATQJL010000326">
    <property type="protein sequence ID" value="CAJ0608742.1"/>
    <property type="molecule type" value="Genomic_DNA"/>
</dbReference>
<feature type="compositionally biased region" description="Polar residues" evidence="1">
    <location>
        <begin position="15"/>
        <end position="28"/>
    </location>
</feature>
<keyword evidence="3" id="KW-1185">Reference proteome</keyword>
<dbReference type="AlphaFoldDB" id="A0AA36HEK3"/>
<gene>
    <name evidence="2" type="ORF">CYNAS_LOCUS20725</name>
</gene>